<proteinExistence type="predicted"/>
<dbReference type="RefSeq" id="WP_167527397.1">
    <property type="nucleotide sequence ID" value="NZ_AP022582.1"/>
</dbReference>
<sequence>MDQQVNLDPPAAPEDATRATEDQRKLQEQLEHQNDDPDGPGLQQSRHDTADESTR</sequence>
<protein>
    <submittedName>
        <fullName evidence="2">Uncharacterized protein</fullName>
    </submittedName>
</protein>
<evidence type="ECO:0000256" key="1">
    <source>
        <dbReference type="SAM" id="MobiDB-lite"/>
    </source>
</evidence>
<accession>A0A7I7P4I2</accession>
<dbReference type="EMBL" id="AP022582">
    <property type="protein sequence ID" value="BBY03434.1"/>
    <property type="molecule type" value="Genomic_DNA"/>
</dbReference>
<dbReference type="KEGG" id="mseo:MSEO_39330"/>
<organism evidence="2 3">
    <name type="scientific">Mycobacterium seoulense</name>
    <dbReference type="NCBI Taxonomy" id="386911"/>
    <lineage>
        <taxon>Bacteria</taxon>
        <taxon>Bacillati</taxon>
        <taxon>Actinomycetota</taxon>
        <taxon>Actinomycetes</taxon>
        <taxon>Mycobacteriales</taxon>
        <taxon>Mycobacteriaceae</taxon>
        <taxon>Mycobacterium</taxon>
    </lineage>
</organism>
<dbReference type="AlphaFoldDB" id="A0A7I7P4I2"/>
<evidence type="ECO:0000313" key="3">
    <source>
        <dbReference type="Proteomes" id="UP000466632"/>
    </source>
</evidence>
<name>A0A7I7P4I2_9MYCO</name>
<feature type="region of interest" description="Disordered" evidence="1">
    <location>
        <begin position="1"/>
        <end position="55"/>
    </location>
</feature>
<dbReference type="Proteomes" id="UP000466632">
    <property type="component" value="Chromosome"/>
</dbReference>
<evidence type="ECO:0000313" key="2">
    <source>
        <dbReference type="EMBL" id="BBY03434.1"/>
    </source>
</evidence>
<feature type="compositionally biased region" description="Basic and acidic residues" evidence="1">
    <location>
        <begin position="15"/>
        <end position="35"/>
    </location>
</feature>
<gene>
    <name evidence="2" type="ORF">MSEO_39330</name>
</gene>
<feature type="compositionally biased region" description="Basic and acidic residues" evidence="1">
    <location>
        <begin position="45"/>
        <end position="55"/>
    </location>
</feature>
<reference evidence="2 3" key="1">
    <citation type="journal article" date="2019" name="Emerg. Microbes Infect.">
        <title>Comprehensive subspecies identification of 175 nontuberculous mycobacteria species based on 7547 genomic profiles.</title>
        <authorList>
            <person name="Matsumoto Y."/>
            <person name="Kinjo T."/>
            <person name="Motooka D."/>
            <person name="Nabeya D."/>
            <person name="Jung N."/>
            <person name="Uechi K."/>
            <person name="Horii T."/>
            <person name="Iida T."/>
            <person name="Fujita J."/>
            <person name="Nakamura S."/>
        </authorList>
    </citation>
    <scope>NUCLEOTIDE SEQUENCE [LARGE SCALE GENOMIC DNA]</scope>
    <source>
        <strain evidence="2 3">JCM 16018</strain>
    </source>
</reference>
<keyword evidence="3" id="KW-1185">Reference proteome</keyword>